<dbReference type="SUPFAM" id="SSF160272">
    <property type="entry name" value="Shew3726-like"/>
    <property type="match status" value="1"/>
</dbReference>
<organism evidence="2 4">
    <name type="scientific">Vibrio aestuarianus</name>
    <dbReference type="NCBI Taxonomy" id="28171"/>
    <lineage>
        <taxon>Bacteria</taxon>
        <taxon>Pseudomonadati</taxon>
        <taxon>Pseudomonadota</taxon>
        <taxon>Gammaproteobacteria</taxon>
        <taxon>Vibrionales</taxon>
        <taxon>Vibrionaceae</taxon>
        <taxon>Vibrio</taxon>
    </lineage>
</organism>
<dbReference type="InterPro" id="IPR009962">
    <property type="entry name" value="DUF1488"/>
</dbReference>
<name>A0A7X6N9F3_9VIBR</name>
<evidence type="ECO:0000313" key="4">
    <source>
        <dbReference type="Proteomes" id="UP001140973"/>
    </source>
</evidence>
<dbReference type="EMBL" id="JAKNAX010000016">
    <property type="protein sequence ID" value="MDE1346337.1"/>
    <property type="molecule type" value="Genomic_DNA"/>
</dbReference>
<dbReference type="AlphaFoldDB" id="A0A7X6N9F3"/>
<evidence type="ECO:0000313" key="1">
    <source>
        <dbReference type="EMBL" id="MDE1346337.1"/>
    </source>
</evidence>
<protein>
    <submittedName>
        <fullName evidence="2">DUF1488 domain-containing protein</fullName>
    </submittedName>
</protein>
<evidence type="ECO:0000313" key="3">
    <source>
        <dbReference type="EMBL" id="WGK85394.1"/>
    </source>
</evidence>
<dbReference type="Proteomes" id="UP001140978">
    <property type="component" value="Unassembled WGS sequence"/>
</dbReference>
<sequence>MNQAILFPDMQHWHQASQSVVFPAQHVGALIECVVSISVLSKISGEAIENSQQALQVFAQWRFDLEELAETLIEDEEFNVQGQIEISE</sequence>
<dbReference type="Proteomes" id="UP001140973">
    <property type="component" value="Unassembled WGS sequence"/>
</dbReference>
<dbReference type="InterPro" id="IPR036692">
    <property type="entry name" value="Shew3726-like_sf"/>
</dbReference>
<dbReference type="Pfam" id="PF07369">
    <property type="entry name" value="DUF1488"/>
    <property type="match status" value="1"/>
</dbReference>
<dbReference type="RefSeq" id="WP_172532920.1">
    <property type="nucleotide sequence ID" value="NZ_CALYLG010000371.1"/>
</dbReference>
<evidence type="ECO:0000313" key="2">
    <source>
        <dbReference type="EMBL" id="MDE1357320.1"/>
    </source>
</evidence>
<dbReference type="Gene3D" id="3.30.160.140">
    <property type="entry name" value="Shew3726-like"/>
    <property type="match status" value="1"/>
</dbReference>
<dbReference type="EMBL" id="CP118711">
    <property type="protein sequence ID" value="WGK85394.1"/>
    <property type="molecule type" value="Genomic_DNA"/>
</dbReference>
<dbReference type="Proteomes" id="UP001241226">
    <property type="component" value="Chromosome 1"/>
</dbReference>
<gene>
    <name evidence="2" type="ORF">L9W73_08395</name>
    <name evidence="1" type="ORF">L9X51_07840</name>
    <name evidence="3" type="ORF">PYE67_00445</name>
</gene>
<proteinExistence type="predicted"/>
<evidence type="ECO:0000313" key="5">
    <source>
        <dbReference type="Proteomes" id="UP001241226"/>
    </source>
</evidence>
<dbReference type="EMBL" id="JAKNAP010000023">
    <property type="protein sequence ID" value="MDE1357320.1"/>
    <property type="molecule type" value="Genomic_DNA"/>
</dbReference>
<reference evidence="2 5" key="1">
    <citation type="submission" date="2022-02" db="EMBL/GenBank/DDBJ databases">
        <title>Emergence and expansion in Europe of a Vibrio aestuarianus clonal complex pathogenic for oysters.</title>
        <authorList>
            <person name="Mesnil A."/>
            <person name="Travers M.-A."/>
        </authorList>
    </citation>
    <scope>NUCLEOTIDE SEQUENCE</scope>
    <source>
        <strain evidence="2">151-ITT-15-cp-1</strain>
        <strain evidence="1">19_064_15T1</strain>
        <strain evidence="3 5">U17</strain>
    </source>
</reference>
<accession>A0A7X6N9F3</accession>